<dbReference type="Gene3D" id="3.30.420.10">
    <property type="entry name" value="Ribonuclease H-like superfamily/Ribonuclease H"/>
    <property type="match status" value="2"/>
</dbReference>
<dbReference type="Pfam" id="PF00098">
    <property type="entry name" value="zf-CCHC"/>
    <property type="match status" value="1"/>
</dbReference>
<dbReference type="PROSITE" id="PS50994">
    <property type="entry name" value="INTEGRASE"/>
    <property type="match status" value="1"/>
</dbReference>
<feature type="domain" description="Integrase catalytic" evidence="4">
    <location>
        <begin position="602"/>
        <end position="699"/>
    </location>
</feature>
<dbReference type="InterPro" id="IPR036397">
    <property type="entry name" value="RNaseH_sf"/>
</dbReference>
<dbReference type="InterPro" id="IPR001584">
    <property type="entry name" value="Integrase_cat-core"/>
</dbReference>
<dbReference type="GO" id="GO:0003676">
    <property type="term" value="F:nucleic acid binding"/>
    <property type="evidence" value="ECO:0007669"/>
    <property type="project" value="InterPro"/>
</dbReference>
<dbReference type="GO" id="GO:0015074">
    <property type="term" value="P:DNA integration"/>
    <property type="evidence" value="ECO:0007669"/>
    <property type="project" value="InterPro"/>
</dbReference>
<keyword evidence="6" id="KW-1185">Reference proteome</keyword>
<dbReference type="OrthoDB" id="6381414at2759"/>
<dbReference type="SUPFAM" id="SSF57756">
    <property type="entry name" value="Retrovirus zinc finger-like domains"/>
    <property type="match status" value="1"/>
</dbReference>
<accession>A0A3R7P7S4</accession>
<comment type="caution">
    <text evidence="5">The sequence shown here is derived from an EMBL/GenBank/DDBJ whole genome shotgun (WGS) entry which is preliminary data.</text>
</comment>
<dbReference type="Gene3D" id="4.10.60.10">
    <property type="entry name" value="Zinc finger, CCHC-type"/>
    <property type="match status" value="1"/>
</dbReference>
<dbReference type="Proteomes" id="UP000283509">
    <property type="component" value="Unassembled WGS sequence"/>
</dbReference>
<dbReference type="PANTHER" id="PTHR37984:SF5">
    <property type="entry name" value="PROTEIN NYNRIN-LIKE"/>
    <property type="match status" value="1"/>
</dbReference>
<evidence type="ECO:0008006" key="7">
    <source>
        <dbReference type="Google" id="ProtNLM"/>
    </source>
</evidence>
<protein>
    <recommendedName>
        <fullName evidence="7">CCHC-type domain-containing protein</fullName>
    </recommendedName>
</protein>
<keyword evidence="1" id="KW-0479">Metal-binding</keyword>
<evidence type="ECO:0000313" key="6">
    <source>
        <dbReference type="Proteomes" id="UP000283509"/>
    </source>
</evidence>
<dbReference type="InterPro" id="IPR050951">
    <property type="entry name" value="Retrovirus_Pol_polyprotein"/>
</dbReference>
<gene>
    <name evidence="5" type="ORF">C7M84_018820</name>
</gene>
<dbReference type="GO" id="GO:0008270">
    <property type="term" value="F:zinc ion binding"/>
    <property type="evidence" value="ECO:0007669"/>
    <property type="project" value="UniProtKB-KW"/>
</dbReference>
<dbReference type="InterPro" id="IPR012337">
    <property type="entry name" value="RNaseH-like_sf"/>
</dbReference>
<organism evidence="5 6">
    <name type="scientific">Penaeus vannamei</name>
    <name type="common">Whiteleg shrimp</name>
    <name type="synonym">Litopenaeus vannamei</name>
    <dbReference type="NCBI Taxonomy" id="6689"/>
    <lineage>
        <taxon>Eukaryota</taxon>
        <taxon>Metazoa</taxon>
        <taxon>Ecdysozoa</taxon>
        <taxon>Arthropoda</taxon>
        <taxon>Crustacea</taxon>
        <taxon>Multicrustacea</taxon>
        <taxon>Malacostraca</taxon>
        <taxon>Eumalacostraca</taxon>
        <taxon>Eucarida</taxon>
        <taxon>Decapoda</taxon>
        <taxon>Dendrobranchiata</taxon>
        <taxon>Penaeoidea</taxon>
        <taxon>Penaeidae</taxon>
        <taxon>Penaeus</taxon>
    </lineage>
</organism>
<dbReference type="AlphaFoldDB" id="A0A3R7P7S4"/>
<name>A0A3R7P7S4_PENVA</name>
<feature type="domain" description="CCHC-type" evidence="3">
    <location>
        <begin position="271"/>
        <end position="287"/>
    </location>
</feature>
<dbReference type="EMBL" id="QCYY01003452">
    <property type="protein sequence ID" value="ROT63311.1"/>
    <property type="molecule type" value="Genomic_DNA"/>
</dbReference>
<evidence type="ECO:0000256" key="1">
    <source>
        <dbReference type="PROSITE-ProRule" id="PRU00047"/>
    </source>
</evidence>
<reference evidence="5 6" key="1">
    <citation type="submission" date="2018-04" db="EMBL/GenBank/DDBJ databases">
        <authorList>
            <person name="Zhang X."/>
            <person name="Yuan J."/>
            <person name="Li F."/>
            <person name="Xiang J."/>
        </authorList>
    </citation>
    <scope>NUCLEOTIDE SEQUENCE [LARGE SCALE GENOMIC DNA]</scope>
    <source>
        <tissue evidence="5">Muscle</tissue>
    </source>
</reference>
<feature type="compositionally biased region" description="Polar residues" evidence="2">
    <location>
        <begin position="29"/>
        <end position="39"/>
    </location>
</feature>
<evidence type="ECO:0000313" key="5">
    <source>
        <dbReference type="EMBL" id="ROT63311.1"/>
    </source>
</evidence>
<evidence type="ECO:0000259" key="4">
    <source>
        <dbReference type="PROSITE" id="PS50994"/>
    </source>
</evidence>
<dbReference type="InterPro" id="IPR001878">
    <property type="entry name" value="Znf_CCHC"/>
</dbReference>
<evidence type="ECO:0000256" key="2">
    <source>
        <dbReference type="SAM" id="MobiDB-lite"/>
    </source>
</evidence>
<dbReference type="SMART" id="SM00343">
    <property type="entry name" value="ZnF_C2HC"/>
    <property type="match status" value="1"/>
</dbReference>
<reference evidence="5 6" key="2">
    <citation type="submission" date="2019-01" db="EMBL/GenBank/DDBJ databases">
        <title>The decoding of complex shrimp genome reveals the adaptation for benthos swimmer, frequently molting mechanism and breeding impact on genome.</title>
        <authorList>
            <person name="Sun Y."/>
            <person name="Gao Y."/>
            <person name="Yu Y."/>
        </authorList>
    </citation>
    <scope>NUCLEOTIDE SEQUENCE [LARGE SCALE GENOMIC DNA]</scope>
    <source>
        <tissue evidence="5">Muscle</tissue>
    </source>
</reference>
<sequence length="795" mass="88599">MGRRNGGSRNNSPSRPSTSQEAASAPSVGRNSPSGQTLLPDSDDRGIERLPEISFKAEVSSAHPLKRNQEVESWLRSVENHTRPQTDAAFIKAAKASCKGAAELIVNSPLFDSIVSWVEFKDKLRQKFRGTGTSSDFYRVLHSQKLQAGQAPMDFYLTLEGMVYQGLRDYPRAIGDPDDLIRRVFLQGLPRWIREAVVVKEEAELCNLVETTQRVWSLRESEGPGVSSPTRSPFRPRVLAAAEVDPPRKYCRYHKNHEHDSSECRVLSERRKCFACGEQGHFARQCPFVSRQVGRGSDTVTGEQRSQPLIAITRFFRNLQVDLVSLMVNGFKTQCFVDTGSEVAHVAVPAFVPPRSGRFVKCSVPRGMQAAKELMVSGIECPLVVPRSLQEYAAEEQALGTELFMGNDNDFELGEGFIDDDFDSFDAVGDFGGADDYILLPDVDLPPCSVVTQTPVGVDQSGSSTDCPEDVQLKDAELGDLLSEIDLGHLTLEQQQQLRQLSRAVAATELHNRDPDDLRRHQLEDPLWKEVIEYLEERNLPRRRLPLTLEEFELRDGVLYHVRHLPDRVLHQLVVPKTLRGSAMHLAHSSATAGHLGSTGHIASYPLERVSADLMELEVTSQGNRYVLAFIDQLTRYVQLIPLPSKDAETVADAFINQFVTVFGPPPNGMIERTNRVVKNALATLLEASPLEWDELLPYVRLAMNSAVHRSAREGWARDYNRRTRKSTFAAEVGDLVLFKDLPRMAGAGRRGALGPRWFGPARICKKTGPVTRRLPEDDPAVALLASFCRPPDHG</sequence>
<dbReference type="SUPFAM" id="SSF53098">
    <property type="entry name" value="Ribonuclease H-like"/>
    <property type="match status" value="1"/>
</dbReference>
<dbReference type="InterPro" id="IPR036875">
    <property type="entry name" value="Znf_CCHC_sf"/>
</dbReference>
<evidence type="ECO:0000259" key="3">
    <source>
        <dbReference type="PROSITE" id="PS50158"/>
    </source>
</evidence>
<feature type="region of interest" description="Disordered" evidence="2">
    <location>
        <begin position="1"/>
        <end position="46"/>
    </location>
</feature>
<feature type="compositionally biased region" description="Low complexity" evidence="2">
    <location>
        <begin position="7"/>
        <end position="17"/>
    </location>
</feature>
<dbReference type="PROSITE" id="PS50158">
    <property type="entry name" value="ZF_CCHC"/>
    <property type="match status" value="1"/>
</dbReference>
<keyword evidence="1" id="KW-0862">Zinc</keyword>
<keyword evidence="1" id="KW-0863">Zinc-finger</keyword>
<proteinExistence type="predicted"/>
<dbReference type="PANTHER" id="PTHR37984">
    <property type="entry name" value="PROTEIN CBG26694"/>
    <property type="match status" value="1"/>
</dbReference>